<dbReference type="Pfam" id="PF04851">
    <property type="entry name" value="ResIII"/>
    <property type="match status" value="1"/>
</dbReference>
<evidence type="ECO:0000256" key="1">
    <source>
        <dbReference type="ARBA" id="ARBA00001936"/>
    </source>
</evidence>
<keyword evidence="9" id="KW-0460">Magnesium</keyword>
<evidence type="ECO:0000259" key="17">
    <source>
        <dbReference type="PROSITE" id="PS51194"/>
    </source>
</evidence>
<dbReference type="CDD" id="cd00593">
    <property type="entry name" value="RIBOc"/>
    <property type="match status" value="2"/>
</dbReference>
<dbReference type="PANTHER" id="PTHR14950">
    <property type="entry name" value="DICER-RELATED"/>
    <property type="match status" value="1"/>
</dbReference>
<dbReference type="Proteomes" id="UP000444721">
    <property type="component" value="Unassembled WGS sequence"/>
</dbReference>
<dbReference type="SUPFAM" id="SSF69065">
    <property type="entry name" value="RNase III domain-like"/>
    <property type="match status" value="2"/>
</dbReference>
<keyword evidence="3" id="KW-0479">Metal-binding</keyword>
<dbReference type="GO" id="GO:0046872">
    <property type="term" value="F:metal ion binding"/>
    <property type="evidence" value="ECO:0007669"/>
    <property type="project" value="UniProtKB-KW"/>
</dbReference>
<keyword evidence="13" id="KW-0694">RNA-binding</keyword>
<dbReference type="GO" id="GO:0004386">
    <property type="term" value="F:helicase activity"/>
    <property type="evidence" value="ECO:0007669"/>
    <property type="project" value="UniProtKB-KW"/>
</dbReference>
<feature type="region of interest" description="Disordered" evidence="14">
    <location>
        <begin position="1"/>
        <end position="68"/>
    </location>
</feature>
<dbReference type="InterPro" id="IPR005034">
    <property type="entry name" value="Dicer_dimerisation"/>
</dbReference>
<keyword evidence="5" id="KW-0547">Nucleotide-binding</keyword>
<dbReference type="Gene3D" id="2.170.260.10">
    <property type="entry name" value="paz domain"/>
    <property type="match status" value="1"/>
</dbReference>
<feature type="compositionally biased region" description="Polar residues" evidence="14">
    <location>
        <begin position="28"/>
        <end position="61"/>
    </location>
</feature>
<keyword evidence="4" id="KW-0677">Repeat</keyword>
<feature type="domain" description="Dicer dsRNA-binding fold" evidence="18">
    <location>
        <begin position="648"/>
        <end position="747"/>
    </location>
</feature>
<dbReference type="InterPro" id="IPR006935">
    <property type="entry name" value="Helicase/UvrB_N"/>
</dbReference>
<gene>
    <name evidence="19" type="ORF">FDP41_002635</name>
</gene>
<dbReference type="SMART" id="SM00535">
    <property type="entry name" value="RIBOc"/>
    <property type="match status" value="2"/>
</dbReference>
<evidence type="ECO:0000313" key="19">
    <source>
        <dbReference type="EMBL" id="KAF0978120.1"/>
    </source>
</evidence>
<evidence type="ECO:0000256" key="2">
    <source>
        <dbReference type="ARBA" id="ARBA00001946"/>
    </source>
</evidence>
<name>A0A6A5BWT4_NAEFO</name>
<dbReference type="GO" id="GO:0003723">
    <property type="term" value="F:RNA binding"/>
    <property type="evidence" value="ECO:0007669"/>
    <property type="project" value="UniProtKB-UniRule"/>
</dbReference>
<accession>A0A6A5BWT4</accession>
<evidence type="ECO:0000259" key="15">
    <source>
        <dbReference type="PROSITE" id="PS50142"/>
    </source>
</evidence>
<keyword evidence="10" id="KW-0943">RNA-mediated gene silencing</keyword>
<reference evidence="19 20" key="1">
    <citation type="journal article" date="2019" name="Sci. Rep.">
        <title>Nanopore sequencing improves the draft genome of the human pathogenic amoeba Naegleria fowleri.</title>
        <authorList>
            <person name="Liechti N."/>
            <person name="Schurch N."/>
            <person name="Bruggmann R."/>
            <person name="Wittwer M."/>
        </authorList>
    </citation>
    <scope>NUCLEOTIDE SEQUENCE [LARGE SCALE GENOMIC DNA]</scope>
    <source>
        <strain evidence="19 20">ATCC 30894</strain>
    </source>
</reference>
<evidence type="ECO:0000256" key="11">
    <source>
        <dbReference type="ARBA" id="ARBA00023211"/>
    </source>
</evidence>
<dbReference type="GeneID" id="68109853"/>
<evidence type="ECO:0000256" key="4">
    <source>
        <dbReference type="ARBA" id="ARBA00022737"/>
    </source>
</evidence>
<organism evidence="19 20">
    <name type="scientific">Naegleria fowleri</name>
    <name type="common">Brain eating amoeba</name>
    <dbReference type="NCBI Taxonomy" id="5763"/>
    <lineage>
        <taxon>Eukaryota</taxon>
        <taxon>Discoba</taxon>
        <taxon>Heterolobosea</taxon>
        <taxon>Tetramitia</taxon>
        <taxon>Eutetramitia</taxon>
        <taxon>Vahlkampfiidae</taxon>
        <taxon>Naegleria</taxon>
    </lineage>
</organism>
<keyword evidence="20" id="KW-1185">Reference proteome</keyword>
<dbReference type="PROSITE" id="PS51327">
    <property type="entry name" value="DICER_DSRBF"/>
    <property type="match status" value="1"/>
</dbReference>
<keyword evidence="7" id="KW-0347">Helicase</keyword>
<dbReference type="VEuPathDB" id="AmoebaDB:NF0078450"/>
<dbReference type="Gene3D" id="1.10.1520.10">
    <property type="entry name" value="Ribonuclease III domain"/>
    <property type="match status" value="2"/>
</dbReference>
<evidence type="ECO:0000313" key="20">
    <source>
        <dbReference type="Proteomes" id="UP000444721"/>
    </source>
</evidence>
<feature type="domain" description="Helicase ATP-binding" evidence="16">
    <location>
        <begin position="74"/>
        <end position="275"/>
    </location>
</feature>
<dbReference type="PROSITE" id="PS50142">
    <property type="entry name" value="RNASE_3_2"/>
    <property type="match status" value="2"/>
</dbReference>
<evidence type="ECO:0000259" key="18">
    <source>
        <dbReference type="PROSITE" id="PS51327"/>
    </source>
</evidence>
<dbReference type="Gene3D" id="3.30.160.380">
    <property type="entry name" value="Dicer dimerisation domain"/>
    <property type="match status" value="1"/>
</dbReference>
<dbReference type="SUPFAM" id="SSF52540">
    <property type="entry name" value="P-loop containing nucleoside triphosphate hydrolases"/>
    <property type="match status" value="1"/>
</dbReference>
<comment type="caution">
    <text evidence="19">The sequence shown here is derived from an EMBL/GenBank/DDBJ whole genome shotgun (WGS) entry which is preliminary data.</text>
</comment>
<dbReference type="InterPro" id="IPR000999">
    <property type="entry name" value="RNase_III_dom"/>
</dbReference>
<dbReference type="PROSITE" id="PS00517">
    <property type="entry name" value="RNASE_3_1"/>
    <property type="match status" value="1"/>
</dbReference>
<comment type="cofactor">
    <cofactor evidence="1">
        <name>Mn(2+)</name>
        <dbReference type="ChEBI" id="CHEBI:29035"/>
    </cofactor>
</comment>
<dbReference type="SMART" id="SM00487">
    <property type="entry name" value="DEXDc"/>
    <property type="match status" value="1"/>
</dbReference>
<evidence type="ECO:0008006" key="21">
    <source>
        <dbReference type="Google" id="ProtNLM"/>
    </source>
</evidence>
<dbReference type="OMA" id="HFCAVIP"/>
<dbReference type="InterPro" id="IPR038248">
    <property type="entry name" value="Dicer_dimer_sf"/>
</dbReference>
<evidence type="ECO:0000256" key="7">
    <source>
        <dbReference type="ARBA" id="ARBA00022806"/>
    </source>
</evidence>
<comment type="similarity">
    <text evidence="12 13">Belongs to the helicase family. Dicer subfamily.</text>
</comment>
<dbReference type="InterPro" id="IPR001650">
    <property type="entry name" value="Helicase_C-like"/>
</dbReference>
<dbReference type="InterPro" id="IPR014001">
    <property type="entry name" value="Helicase_ATP-bd"/>
</dbReference>
<dbReference type="GO" id="GO:0005524">
    <property type="term" value="F:ATP binding"/>
    <property type="evidence" value="ECO:0007669"/>
    <property type="project" value="UniProtKB-KW"/>
</dbReference>
<feature type="domain" description="RNase III" evidence="15">
    <location>
        <begin position="1224"/>
        <end position="1365"/>
    </location>
</feature>
<dbReference type="PANTHER" id="PTHR14950:SF37">
    <property type="entry name" value="ENDORIBONUCLEASE DICER"/>
    <property type="match status" value="1"/>
</dbReference>
<dbReference type="VEuPathDB" id="AmoebaDB:FDP41_002635"/>
<dbReference type="InterPro" id="IPR003100">
    <property type="entry name" value="PAZ_dom"/>
</dbReference>
<dbReference type="SMART" id="SM00949">
    <property type="entry name" value="PAZ"/>
    <property type="match status" value="1"/>
</dbReference>
<evidence type="ECO:0000256" key="3">
    <source>
        <dbReference type="ARBA" id="ARBA00022723"/>
    </source>
</evidence>
<keyword evidence="6" id="KW-0378">Hydrolase</keyword>
<feature type="domain" description="Helicase C-terminal" evidence="17">
    <location>
        <begin position="454"/>
        <end position="613"/>
    </location>
</feature>
<feature type="domain" description="RNase III" evidence="15">
    <location>
        <begin position="1037"/>
        <end position="1175"/>
    </location>
</feature>
<dbReference type="PROSITE" id="PS51192">
    <property type="entry name" value="HELICASE_ATP_BIND_1"/>
    <property type="match status" value="1"/>
</dbReference>
<evidence type="ECO:0000256" key="9">
    <source>
        <dbReference type="ARBA" id="ARBA00022842"/>
    </source>
</evidence>
<dbReference type="VEuPathDB" id="AmoebaDB:NfTy_057690"/>
<dbReference type="GO" id="GO:0004525">
    <property type="term" value="F:ribonuclease III activity"/>
    <property type="evidence" value="ECO:0007669"/>
    <property type="project" value="InterPro"/>
</dbReference>
<dbReference type="GO" id="GO:0003677">
    <property type="term" value="F:DNA binding"/>
    <property type="evidence" value="ECO:0007669"/>
    <property type="project" value="InterPro"/>
</dbReference>
<evidence type="ECO:0000256" key="14">
    <source>
        <dbReference type="SAM" id="MobiDB-lite"/>
    </source>
</evidence>
<dbReference type="EMBL" id="VFQX01000030">
    <property type="protein sequence ID" value="KAF0978120.1"/>
    <property type="molecule type" value="Genomic_DNA"/>
</dbReference>
<evidence type="ECO:0000256" key="5">
    <source>
        <dbReference type="ARBA" id="ARBA00022741"/>
    </source>
</evidence>
<evidence type="ECO:0000256" key="13">
    <source>
        <dbReference type="PROSITE-ProRule" id="PRU00657"/>
    </source>
</evidence>
<comment type="cofactor">
    <cofactor evidence="2">
        <name>Mg(2+)</name>
        <dbReference type="ChEBI" id="CHEBI:18420"/>
    </cofactor>
</comment>
<dbReference type="InterPro" id="IPR027417">
    <property type="entry name" value="P-loop_NTPase"/>
</dbReference>
<dbReference type="Pfam" id="PF00271">
    <property type="entry name" value="Helicase_C"/>
    <property type="match status" value="1"/>
</dbReference>
<sequence length="1524" mass="176407">MLQRRQEGFEPPTPSIPKSGGAMAQQDLRGQTPPNTGSAFSFSSRSDQTPLLPHQNSNHENNGMPKPRGYQLELFEQAKKENVAVVLDTGTGKTMIALLLTHYMLFSENSNPNSMIVFIAENKILVTQQYNFITNGLKQFQKMDFSNDEFSNKQVDSDPNDIDEMCACYIGGESGLLTKIMSKKLLQKKRFIATTAQFLHNMLSHNALNMEQISLLIIDECHHCGEGDHPYKSIMSQFYRPLKEELRPKIFGMTASAINCKGDVTEKSLQQKLQLEYSLDCKLTTIMSGTELYNELLEHTNLPEETVIPYRHNINIDSDFVERFEDFLIQTIKRIVSSKETMLAEDLESILQKLSGELLYLYHELGACAIIEYFNLLFDIIGDVKTSEEDECKTMIDSIAHFHGKAAFEASSTPYLELNVDKNIKGDIMRSLHTFLQGEETFMESMKTASLIELLKQNYWDSNTETFNDWVRGLVFCERRIATVLLSRYCSRVLGMNCDFIVGHNSDNTKKAFGLKGNVTPSKQQKKIKSFREGEIKCLFCTNVVEEGFDIPACNLVIRFDPFNDYLRAYIQSRGRARKKGSKFIIMIDADDEKQAIFCSKRKVVHAQMQQLICEDHSEVRQNFVPPQDMPPFGYVTPTGAKATMTSSIQIVNRYFSLISGAYCTDKKPKFMTFEYRGEFITQLVLPDNCPVHPRTISNDEQDDPPYFRWNKTDSKRYCALKAVKILHEHKELDDNLFPTYGSKSYISISQQQKLSFDKTKQKIKIPKAFKGGNFVIHDTQEIYFYDIFVDNVDSNFQLVLPKRIDKDYEDLLHIEIRGSRKVLIQYSNSRFVDVNWIQKSFEHHDFMFRKLSKLNRSDAMDEFEYSLRQWSFFVLPKNMEEHFTNVPLLDIIRERGSNNTSWIKDMVLETSYNHKIYLANRVRFDLNPNSAFSSPEFSSYREFCEKRWNLVVNDLNQPLIEVYQPKFSSLGRNYTEIQSNSAVIIVPEFVNACSFSIDMMSFIRNIPEILYNLRHRLLTIELSKALDFFDPLRKFKDFNKTLDGLNLLQEAITAKRTNLKINYEKLEFFGDTILKYITCKKLFFSFPDLPPGQLSRLKQQLVSNEHLANAFMRSNLEHFILTEPLSHGLVVNNLVPFSENNFEDWEEMRNQDMKKKVLADVVESIIGFCYLQFEDMSYVERFLERIGVHFPNKNTIEYTEFLPESIKTRTLDSLLEIAEKGIIPSVEWQISYVFNNKKLILEALIHASYNSKVNYERFEFLGDAILDMIVTKRIMNEFYVKVKNSSNAPDLPSMNELRERIIQNKSFTAIADSLKLYDYIIFSGEDIVNNMLAFITSKDPENIMVKILSDVVESIAAAIYLDNNNCLDSVEVVFDTFWEQFLNKEFEETRTKAKQRIHGLSELYFDSASEHSEIALFLLKNLHRDPSIVLNEMLQKFVWLKYPESVNIIFQETTIKPEPPRKLDANFIITFIGHSFIGTDRNLKAAKKKAAADALLFMKDHSNNLFDLIDDYIQANQVTAMMM</sequence>
<dbReference type="RefSeq" id="XP_044562833.1">
    <property type="nucleotide sequence ID" value="XM_044705851.1"/>
</dbReference>
<proteinExistence type="inferred from homology"/>
<keyword evidence="8" id="KW-0067">ATP-binding</keyword>
<evidence type="ECO:0000256" key="8">
    <source>
        <dbReference type="ARBA" id="ARBA00022840"/>
    </source>
</evidence>
<keyword evidence="11" id="KW-0464">Manganese</keyword>
<dbReference type="InterPro" id="IPR036389">
    <property type="entry name" value="RNase_III_sf"/>
</dbReference>
<dbReference type="Gene3D" id="3.40.50.300">
    <property type="entry name" value="P-loop containing nucleotide triphosphate hydrolases"/>
    <property type="match status" value="2"/>
</dbReference>
<dbReference type="GO" id="GO:0006396">
    <property type="term" value="P:RNA processing"/>
    <property type="evidence" value="ECO:0007669"/>
    <property type="project" value="InterPro"/>
</dbReference>
<evidence type="ECO:0000256" key="10">
    <source>
        <dbReference type="ARBA" id="ARBA00023158"/>
    </source>
</evidence>
<evidence type="ECO:0000256" key="12">
    <source>
        <dbReference type="ARBA" id="ARBA00035116"/>
    </source>
</evidence>
<dbReference type="PROSITE" id="PS51194">
    <property type="entry name" value="HELICASE_CTER"/>
    <property type="match status" value="1"/>
</dbReference>
<protein>
    <recommendedName>
        <fullName evidence="21">Dicer-like protein 1</fullName>
    </recommendedName>
</protein>
<evidence type="ECO:0000256" key="6">
    <source>
        <dbReference type="ARBA" id="ARBA00022801"/>
    </source>
</evidence>
<dbReference type="GO" id="GO:0031047">
    <property type="term" value="P:regulatory ncRNA-mediated gene silencing"/>
    <property type="evidence" value="ECO:0007669"/>
    <property type="project" value="UniProtKB-KW"/>
</dbReference>
<dbReference type="OrthoDB" id="416741at2759"/>
<dbReference type="Pfam" id="PF00636">
    <property type="entry name" value="Ribonuclease_3"/>
    <property type="match status" value="2"/>
</dbReference>
<dbReference type="SMART" id="SM00490">
    <property type="entry name" value="HELICc"/>
    <property type="match status" value="1"/>
</dbReference>
<evidence type="ECO:0000259" key="16">
    <source>
        <dbReference type="PROSITE" id="PS51192"/>
    </source>
</evidence>
<dbReference type="Pfam" id="PF03368">
    <property type="entry name" value="Dicer_dimer"/>
    <property type="match status" value="1"/>
</dbReference>